<organism evidence="2">
    <name type="scientific">marine metagenome</name>
    <dbReference type="NCBI Taxonomy" id="408172"/>
    <lineage>
        <taxon>unclassified sequences</taxon>
        <taxon>metagenomes</taxon>
        <taxon>ecological metagenomes</taxon>
    </lineage>
</organism>
<feature type="domain" description="Gfo/Idh/MocA-like oxidoreductase C-terminal" evidence="1">
    <location>
        <begin position="1"/>
        <end position="160"/>
    </location>
</feature>
<dbReference type="EMBL" id="UINC01106184">
    <property type="protein sequence ID" value="SVC70667.1"/>
    <property type="molecule type" value="Genomic_DNA"/>
</dbReference>
<dbReference type="Pfam" id="PF02894">
    <property type="entry name" value="GFO_IDH_MocA_C"/>
    <property type="match status" value="1"/>
</dbReference>
<dbReference type="Gene3D" id="3.30.360.10">
    <property type="entry name" value="Dihydrodipicolinate Reductase, domain 2"/>
    <property type="match status" value="1"/>
</dbReference>
<dbReference type="SUPFAM" id="SSF55347">
    <property type="entry name" value="Glyceraldehyde-3-phosphate dehydrogenase-like, C-terminal domain"/>
    <property type="match status" value="1"/>
</dbReference>
<evidence type="ECO:0000313" key="2">
    <source>
        <dbReference type="EMBL" id="SVC70667.1"/>
    </source>
</evidence>
<feature type="non-terminal residue" evidence="2">
    <location>
        <position position="1"/>
    </location>
</feature>
<gene>
    <name evidence="2" type="ORF">METZ01_LOCUS323521</name>
</gene>
<name>A0A382PCS2_9ZZZZ</name>
<accession>A0A382PCS2</accession>
<sequence>GVHELDVLLWMIGYPKPVEAFGYTTRKFGHRHDIVHDGDWDRSKFDVEDFAMGVIRFENDLTVNLETAWACHYQDMGGSFFMGDLAGASYRPTRIYTDKDGEMIDYEPELVTSFSGEFESFHHAIRQNFPSPVPAEEVLMTAKIFDAIYESSRIGRSVPIT</sequence>
<dbReference type="InterPro" id="IPR004104">
    <property type="entry name" value="Gfo/Idh/MocA-like_OxRdtase_C"/>
</dbReference>
<evidence type="ECO:0000259" key="1">
    <source>
        <dbReference type="Pfam" id="PF02894"/>
    </source>
</evidence>
<dbReference type="AlphaFoldDB" id="A0A382PCS2"/>
<reference evidence="2" key="1">
    <citation type="submission" date="2018-05" db="EMBL/GenBank/DDBJ databases">
        <authorList>
            <person name="Lanie J.A."/>
            <person name="Ng W.-L."/>
            <person name="Kazmierczak K.M."/>
            <person name="Andrzejewski T.M."/>
            <person name="Davidsen T.M."/>
            <person name="Wayne K.J."/>
            <person name="Tettelin H."/>
            <person name="Glass J.I."/>
            <person name="Rusch D."/>
            <person name="Podicherti R."/>
            <person name="Tsui H.-C.T."/>
            <person name="Winkler M.E."/>
        </authorList>
    </citation>
    <scope>NUCLEOTIDE SEQUENCE</scope>
</reference>
<proteinExistence type="predicted"/>
<protein>
    <recommendedName>
        <fullName evidence="1">Gfo/Idh/MocA-like oxidoreductase C-terminal domain-containing protein</fullName>
    </recommendedName>
</protein>